<protein>
    <recommendedName>
        <fullName evidence="1">Trypsin-co-occurring domain-containing protein</fullName>
    </recommendedName>
</protein>
<organism evidence="2 3">
    <name type="scientific">Streptomyces stramineus</name>
    <dbReference type="NCBI Taxonomy" id="173861"/>
    <lineage>
        <taxon>Bacteria</taxon>
        <taxon>Bacillati</taxon>
        <taxon>Actinomycetota</taxon>
        <taxon>Actinomycetes</taxon>
        <taxon>Kitasatosporales</taxon>
        <taxon>Streptomycetaceae</taxon>
        <taxon>Streptomyces</taxon>
    </lineage>
</organism>
<dbReference type="EMBL" id="BAAAHB010000060">
    <property type="protein sequence ID" value="GAA0478769.1"/>
    <property type="molecule type" value="Genomic_DNA"/>
</dbReference>
<name>A0ABN1AKG7_9ACTN</name>
<feature type="domain" description="Trypsin-co-occurring" evidence="1">
    <location>
        <begin position="7"/>
        <end position="105"/>
    </location>
</feature>
<dbReference type="Proteomes" id="UP001499895">
    <property type="component" value="Unassembled WGS sequence"/>
</dbReference>
<accession>A0ABN1AKG7</accession>
<dbReference type="Pfam" id="PF19493">
    <property type="entry name" value="Trypco1"/>
    <property type="match status" value="1"/>
</dbReference>
<dbReference type="NCBIfam" id="NF041216">
    <property type="entry name" value="CU044_2847_fam"/>
    <property type="match status" value="1"/>
</dbReference>
<gene>
    <name evidence="2" type="ORF">GCM10009544_45860</name>
</gene>
<evidence type="ECO:0000259" key="1">
    <source>
        <dbReference type="Pfam" id="PF19493"/>
    </source>
</evidence>
<keyword evidence="3" id="KW-1185">Reference proteome</keyword>
<reference evidence="2 3" key="1">
    <citation type="journal article" date="2019" name="Int. J. Syst. Evol. Microbiol.">
        <title>The Global Catalogue of Microorganisms (GCM) 10K type strain sequencing project: providing services to taxonomists for standard genome sequencing and annotation.</title>
        <authorList>
            <consortium name="The Broad Institute Genomics Platform"/>
            <consortium name="The Broad Institute Genome Sequencing Center for Infectious Disease"/>
            <person name="Wu L."/>
            <person name="Ma J."/>
        </authorList>
    </citation>
    <scope>NUCLEOTIDE SEQUENCE [LARGE SCALE GENOMIC DNA]</scope>
    <source>
        <strain evidence="2 3">JCM 10649</strain>
    </source>
</reference>
<dbReference type="RefSeq" id="WP_344093823.1">
    <property type="nucleotide sequence ID" value="NZ_BAAAHB010000060.1"/>
</dbReference>
<comment type="caution">
    <text evidence="2">The sequence shown here is derived from an EMBL/GenBank/DDBJ whole genome shotgun (WGS) entry which is preliminary data.</text>
</comment>
<sequence>MKTFELPLAGGGIVVVERTDSAPAYDGVVTRGPSVQAAVERVEQTFEAALGTVRAVAENVVSQLAGLRVRPDTVTVEFGVALAAKAGAIITAGGSSHLQVTLVWQGSDRAAPLPGPPPGAAGEL</sequence>
<dbReference type="InterPro" id="IPR045794">
    <property type="entry name" value="Trypco1"/>
</dbReference>
<proteinExistence type="predicted"/>
<evidence type="ECO:0000313" key="2">
    <source>
        <dbReference type="EMBL" id="GAA0478769.1"/>
    </source>
</evidence>
<evidence type="ECO:0000313" key="3">
    <source>
        <dbReference type="Proteomes" id="UP001499895"/>
    </source>
</evidence>